<protein>
    <recommendedName>
        <fullName evidence="3">Protein kinase domain-containing protein</fullName>
    </recommendedName>
</protein>
<proteinExistence type="predicted"/>
<evidence type="ECO:0000313" key="1">
    <source>
        <dbReference type="EMBL" id="KNC85559.1"/>
    </source>
</evidence>
<dbReference type="EMBL" id="KQ241696">
    <property type="protein sequence ID" value="KNC85559.1"/>
    <property type="molecule type" value="Genomic_DNA"/>
</dbReference>
<dbReference type="Proteomes" id="UP000054560">
    <property type="component" value="Unassembled WGS sequence"/>
</dbReference>
<dbReference type="GeneID" id="25902785"/>
<evidence type="ECO:0000313" key="2">
    <source>
        <dbReference type="Proteomes" id="UP000054560"/>
    </source>
</evidence>
<organism evidence="1 2">
    <name type="scientific">Sphaeroforma arctica JP610</name>
    <dbReference type="NCBI Taxonomy" id="667725"/>
    <lineage>
        <taxon>Eukaryota</taxon>
        <taxon>Ichthyosporea</taxon>
        <taxon>Ichthyophonida</taxon>
        <taxon>Sphaeroforma</taxon>
    </lineage>
</organism>
<keyword evidence="2" id="KW-1185">Reference proteome</keyword>
<dbReference type="AlphaFoldDB" id="A0A0L0G9J2"/>
<gene>
    <name evidence="1" type="ORF">SARC_02281</name>
</gene>
<name>A0A0L0G9J2_9EUKA</name>
<evidence type="ECO:0008006" key="3">
    <source>
        <dbReference type="Google" id="ProtNLM"/>
    </source>
</evidence>
<feature type="non-terminal residue" evidence="1">
    <location>
        <position position="1"/>
    </location>
</feature>
<dbReference type="RefSeq" id="XP_014159461.1">
    <property type="nucleotide sequence ID" value="XM_014303986.1"/>
</dbReference>
<sequence length="53" mass="5864">VKIGDLCLGDLKSHIRTNAASNDVPNHRWAPELYDSDSPDLHPAIDLYAFGML</sequence>
<accession>A0A0L0G9J2</accession>
<reference evidence="1 2" key="1">
    <citation type="submission" date="2011-02" db="EMBL/GenBank/DDBJ databases">
        <title>The Genome Sequence of Sphaeroforma arctica JP610.</title>
        <authorList>
            <consortium name="The Broad Institute Genome Sequencing Platform"/>
            <person name="Russ C."/>
            <person name="Cuomo C."/>
            <person name="Young S.K."/>
            <person name="Zeng Q."/>
            <person name="Gargeya S."/>
            <person name="Alvarado L."/>
            <person name="Berlin A."/>
            <person name="Chapman S.B."/>
            <person name="Chen Z."/>
            <person name="Freedman E."/>
            <person name="Gellesch M."/>
            <person name="Goldberg J."/>
            <person name="Griggs A."/>
            <person name="Gujja S."/>
            <person name="Heilman E."/>
            <person name="Heiman D."/>
            <person name="Howarth C."/>
            <person name="Mehta T."/>
            <person name="Neiman D."/>
            <person name="Pearson M."/>
            <person name="Roberts A."/>
            <person name="Saif S."/>
            <person name="Shea T."/>
            <person name="Shenoy N."/>
            <person name="Sisk P."/>
            <person name="Stolte C."/>
            <person name="Sykes S."/>
            <person name="White J."/>
            <person name="Yandava C."/>
            <person name="Burger G."/>
            <person name="Gray M.W."/>
            <person name="Holland P.W.H."/>
            <person name="King N."/>
            <person name="Lang F.B.F."/>
            <person name="Roger A.J."/>
            <person name="Ruiz-Trillo I."/>
            <person name="Haas B."/>
            <person name="Nusbaum C."/>
            <person name="Birren B."/>
        </authorList>
    </citation>
    <scope>NUCLEOTIDE SEQUENCE [LARGE SCALE GENOMIC DNA]</scope>
    <source>
        <strain evidence="1 2">JP610</strain>
    </source>
</reference>